<dbReference type="PANTHER" id="PTHR30143:SF0">
    <property type="entry name" value="2-KETO-4-PENTENOATE HYDRATASE"/>
    <property type="match status" value="1"/>
</dbReference>
<dbReference type="Proteomes" id="UP001143330">
    <property type="component" value="Unassembled WGS sequence"/>
</dbReference>
<name>A0A9W6JVX4_9HYPH</name>
<keyword evidence="2" id="KW-1185">Reference proteome</keyword>
<dbReference type="GO" id="GO:0008684">
    <property type="term" value="F:2-oxopent-4-enoate hydratase activity"/>
    <property type="evidence" value="ECO:0007669"/>
    <property type="project" value="TreeGrafter"/>
</dbReference>
<dbReference type="InterPro" id="IPR050772">
    <property type="entry name" value="Hydratase-Decarb/MhpD_sf"/>
</dbReference>
<protein>
    <submittedName>
        <fullName evidence="1">Hydratase</fullName>
    </submittedName>
</protein>
<comment type="caution">
    <text evidence="1">The sequence shown here is derived from an EMBL/GenBank/DDBJ whole genome shotgun (WGS) entry which is preliminary data.</text>
</comment>
<dbReference type="SUPFAM" id="SSF56529">
    <property type="entry name" value="FAH"/>
    <property type="match status" value="1"/>
</dbReference>
<dbReference type="GO" id="GO:0005737">
    <property type="term" value="C:cytoplasm"/>
    <property type="evidence" value="ECO:0007669"/>
    <property type="project" value="TreeGrafter"/>
</dbReference>
<sequence length="257" mass="27321">MTPFADASNKVAEAARRIAKLRASGERVATASFGWEPTLQEANDAQHLHRGPCNAWKVAKSPEGNTVVSRLIPLVGEGMPLVWRPGTMLEIEIAVTLDRDLPIRTGPPYTRADVLAAVGRCRLGAELVRSVFQENGKVSFSLFVADGMGNDGYLLGPSFPKEELDALQTSPLAIEMDGKVVFDAVARHSNGDCLGWLVEFANSDDRSPGALVVGTLVTTGSLCGTIALPSPGRVTARLSAALRLELVVRSSDDTGGR</sequence>
<dbReference type="EMBL" id="BSFM01000004">
    <property type="protein sequence ID" value="GLK82849.1"/>
    <property type="molecule type" value="Genomic_DNA"/>
</dbReference>
<gene>
    <name evidence="1" type="ORF">GCM10017653_09180</name>
</gene>
<dbReference type="PANTHER" id="PTHR30143">
    <property type="entry name" value="ACID HYDRATASE"/>
    <property type="match status" value="1"/>
</dbReference>
<dbReference type="Gene3D" id="3.90.850.10">
    <property type="entry name" value="Fumarylacetoacetase-like, C-terminal domain"/>
    <property type="match status" value="1"/>
</dbReference>
<accession>A0A9W6JVX4</accession>
<evidence type="ECO:0000313" key="2">
    <source>
        <dbReference type="Proteomes" id="UP001143330"/>
    </source>
</evidence>
<evidence type="ECO:0000313" key="1">
    <source>
        <dbReference type="EMBL" id="GLK82849.1"/>
    </source>
</evidence>
<reference evidence="1" key="2">
    <citation type="submission" date="2023-01" db="EMBL/GenBank/DDBJ databases">
        <authorList>
            <person name="Sun Q."/>
            <person name="Evtushenko L."/>
        </authorList>
    </citation>
    <scope>NUCLEOTIDE SEQUENCE</scope>
    <source>
        <strain evidence="1">VKM B-2789</strain>
    </source>
</reference>
<dbReference type="RefSeq" id="WP_213366401.1">
    <property type="nucleotide sequence ID" value="NZ_BSFM01000004.1"/>
</dbReference>
<organism evidence="1 2">
    <name type="scientific">Ancylobacter defluvii</name>
    <dbReference type="NCBI Taxonomy" id="1282440"/>
    <lineage>
        <taxon>Bacteria</taxon>
        <taxon>Pseudomonadati</taxon>
        <taxon>Pseudomonadota</taxon>
        <taxon>Alphaproteobacteria</taxon>
        <taxon>Hyphomicrobiales</taxon>
        <taxon>Xanthobacteraceae</taxon>
        <taxon>Ancylobacter</taxon>
    </lineage>
</organism>
<proteinExistence type="predicted"/>
<dbReference type="AlphaFoldDB" id="A0A9W6JVX4"/>
<dbReference type="InterPro" id="IPR036663">
    <property type="entry name" value="Fumarylacetoacetase_C_sf"/>
</dbReference>
<reference evidence="1" key="1">
    <citation type="journal article" date="2014" name="Int. J. Syst. Evol. Microbiol.">
        <title>Complete genome sequence of Corynebacterium casei LMG S-19264T (=DSM 44701T), isolated from a smear-ripened cheese.</title>
        <authorList>
            <consortium name="US DOE Joint Genome Institute (JGI-PGF)"/>
            <person name="Walter F."/>
            <person name="Albersmeier A."/>
            <person name="Kalinowski J."/>
            <person name="Ruckert C."/>
        </authorList>
    </citation>
    <scope>NUCLEOTIDE SEQUENCE</scope>
    <source>
        <strain evidence="1">VKM B-2789</strain>
    </source>
</reference>